<reference evidence="2 3" key="1">
    <citation type="submission" date="2023-07" db="EMBL/GenBank/DDBJ databases">
        <title>Sequencing the genomes of 1000 actinobacteria strains.</title>
        <authorList>
            <person name="Klenk H.-P."/>
        </authorList>
    </citation>
    <scope>NUCLEOTIDE SEQUENCE [LARGE SCALE GENOMIC DNA]</scope>
    <source>
        <strain evidence="2 3">DSM 43749</strain>
    </source>
</reference>
<gene>
    <name evidence="2" type="ORF">J2S66_000980</name>
</gene>
<proteinExistence type="predicted"/>
<evidence type="ECO:0000256" key="1">
    <source>
        <dbReference type="SAM" id="MobiDB-lite"/>
    </source>
</evidence>
<accession>A0ABU1PQ53</accession>
<sequence>MSTLPVDTSPIAQTVIGCVLVEADERLPERYGVPWTPMSFFHRDGGHRAVVVQSPGTAVGPRGRAPAVQPGRRSGEIESPEKGNP</sequence>
<dbReference type="RefSeq" id="WP_310304266.1">
    <property type="nucleotide sequence ID" value="NZ_BAAAXB010000001.1"/>
</dbReference>
<feature type="region of interest" description="Disordered" evidence="1">
    <location>
        <begin position="55"/>
        <end position="85"/>
    </location>
</feature>
<organism evidence="2 3">
    <name type="scientific">Saccharothrix longispora</name>
    <dbReference type="NCBI Taxonomy" id="33920"/>
    <lineage>
        <taxon>Bacteria</taxon>
        <taxon>Bacillati</taxon>
        <taxon>Actinomycetota</taxon>
        <taxon>Actinomycetes</taxon>
        <taxon>Pseudonocardiales</taxon>
        <taxon>Pseudonocardiaceae</taxon>
        <taxon>Saccharothrix</taxon>
    </lineage>
</organism>
<feature type="compositionally biased region" description="Basic and acidic residues" evidence="1">
    <location>
        <begin position="73"/>
        <end position="85"/>
    </location>
</feature>
<evidence type="ECO:0000313" key="2">
    <source>
        <dbReference type="EMBL" id="MDR6592596.1"/>
    </source>
</evidence>
<dbReference type="EMBL" id="JAVDSG010000001">
    <property type="protein sequence ID" value="MDR6592596.1"/>
    <property type="molecule type" value="Genomic_DNA"/>
</dbReference>
<keyword evidence="3" id="KW-1185">Reference proteome</keyword>
<name>A0ABU1PQ53_9PSEU</name>
<protein>
    <submittedName>
        <fullName evidence="2">Uncharacterized protein</fullName>
    </submittedName>
</protein>
<comment type="caution">
    <text evidence="2">The sequence shown here is derived from an EMBL/GenBank/DDBJ whole genome shotgun (WGS) entry which is preliminary data.</text>
</comment>
<dbReference type="Proteomes" id="UP001268819">
    <property type="component" value="Unassembled WGS sequence"/>
</dbReference>
<evidence type="ECO:0000313" key="3">
    <source>
        <dbReference type="Proteomes" id="UP001268819"/>
    </source>
</evidence>